<evidence type="ECO:0000313" key="1">
    <source>
        <dbReference type="EMBL" id="KAK2702053.1"/>
    </source>
</evidence>
<protein>
    <submittedName>
        <fullName evidence="1">Uncharacterized protein</fullName>
    </submittedName>
</protein>
<keyword evidence="2" id="KW-1185">Reference proteome</keyword>
<reference evidence="1" key="1">
    <citation type="submission" date="2023-07" db="EMBL/GenBank/DDBJ databases">
        <title>Chromosome-level genome assembly of Artemia franciscana.</title>
        <authorList>
            <person name="Jo E."/>
        </authorList>
    </citation>
    <scope>NUCLEOTIDE SEQUENCE</scope>
    <source>
        <tissue evidence="1">Whole body</tissue>
    </source>
</reference>
<organism evidence="1 2">
    <name type="scientific">Artemia franciscana</name>
    <name type="common">Brine shrimp</name>
    <name type="synonym">Artemia sanfranciscana</name>
    <dbReference type="NCBI Taxonomy" id="6661"/>
    <lineage>
        <taxon>Eukaryota</taxon>
        <taxon>Metazoa</taxon>
        <taxon>Ecdysozoa</taxon>
        <taxon>Arthropoda</taxon>
        <taxon>Crustacea</taxon>
        <taxon>Branchiopoda</taxon>
        <taxon>Anostraca</taxon>
        <taxon>Artemiidae</taxon>
        <taxon>Artemia</taxon>
    </lineage>
</organism>
<evidence type="ECO:0000313" key="2">
    <source>
        <dbReference type="Proteomes" id="UP001187531"/>
    </source>
</evidence>
<proteinExistence type="predicted"/>
<sequence>MCAGSELFYTMFYLLYFTEGPLVLCTDLFRILVHSLHAHRHLQVPYLQSYKGILQWENLSGLDIQERQQLKEKFKNPTSSSLENG</sequence>
<name>A0AA88H1C3_ARTSF</name>
<accession>A0AA88H1C3</accession>
<gene>
    <name evidence="1" type="ORF">QYM36_019334</name>
</gene>
<dbReference type="AlphaFoldDB" id="A0AA88H1C3"/>
<dbReference type="Proteomes" id="UP001187531">
    <property type="component" value="Unassembled WGS sequence"/>
</dbReference>
<comment type="caution">
    <text evidence="1">The sequence shown here is derived from an EMBL/GenBank/DDBJ whole genome shotgun (WGS) entry which is preliminary data.</text>
</comment>
<dbReference type="EMBL" id="JAVRJZ010001009">
    <property type="protein sequence ID" value="KAK2702053.1"/>
    <property type="molecule type" value="Genomic_DNA"/>
</dbReference>